<dbReference type="InterPro" id="IPR012677">
    <property type="entry name" value="Nucleotide-bd_a/b_plait_sf"/>
</dbReference>
<accession>A0A9D3Q9K8</accession>
<dbReference type="Pfam" id="PF23222">
    <property type="entry name" value="RRM_PARP14_1"/>
    <property type="match status" value="1"/>
</dbReference>
<reference evidence="4" key="1">
    <citation type="submission" date="2021-01" db="EMBL/GenBank/DDBJ databases">
        <authorList>
            <person name="Zahm M."/>
            <person name="Roques C."/>
            <person name="Cabau C."/>
            <person name="Klopp C."/>
            <person name="Donnadieu C."/>
            <person name="Jouanno E."/>
            <person name="Lampietro C."/>
            <person name="Louis A."/>
            <person name="Herpin A."/>
            <person name="Echchiki A."/>
            <person name="Berthelot C."/>
            <person name="Parey E."/>
            <person name="Roest-Crollius H."/>
            <person name="Braasch I."/>
            <person name="Postlethwait J."/>
            <person name="Bobe J."/>
            <person name="Montfort J."/>
            <person name="Bouchez O."/>
            <person name="Begum T."/>
            <person name="Mejri S."/>
            <person name="Adams A."/>
            <person name="Chen W.-J."/>
            <person name="Guiguen Y."/>
        </authorList>
    </citation>
    <scope>NUCLEOTIDE SEQUENCE</scope>
    <source>
        <strain evidence="4">YG-15Mar2019-1</strain>
        <tissue evidence="4">Brain</tissue>
    </source>
</reference>
<dbReference type="Pfam" id="PF23085">
    <property type="entry name" value="RRM_PARP14_3"/>
    <property type="match status" value="1"/>
</dbReference>
<sequence>MMEEYPYAVTAEGEWGPNLSKVIKNKLQIYFQSKKKSNGGDCKVEYEDSSTGRATVCFKSEDVRSRVLAKEEHEITIENERVRLSVFLHGGSSEKVTSQAEGGGTRPTGSGVSEKGEKASPAGGRQTDGTEDVTVARALVLENVPEKLSKDLLALMVENICEVKEEDFSVELIYDINAAVVSFSQPTAAARFLSKCSQNSRFQQYGLRARVLEPTRSVRVENLPPQAVEDLLALYFEKEREGGGPVEAVKMIPEEQAAIITSLIPKWQREYRRGNILCVKSL</sequence>
<dbReference type="Proteomes" id="UP001046870">
    <property type="component" value="Chromosome 3"/>
</dbReference>
<evidence type="ECO:0000259" key="2">
    <source>
        <dbReference type="Pfam" id="PF23222"/>
    </source>
</evidence>
<evidence type="ECO:0000313" key="5">
    <source>
        <dbReference type="Proteomes" id="UP001046870"/>
    </source>
</evidence>
<dbReference type="OrthoDB" id="6133115at2759"/>
<dbReference type="AlphaFoldDB" id="A0A9D3Q9K8"/>
<feature type="domain" description="PAR14-like first RRM" evidence="2">
    <location>
        <begin position="10"/>
        <end position="86"/>
    </location>
</feature>
<proteinExistence type="predicted"/>
<feature type="region of interest" description="Disordered" evidence="1">
    <location>
        <begin position="93"/>
        <end position="131"/>
    </location>
</feature>
<dbReference type="CDD" id="cd12300">
    <property type="entry name" value="RRM1_PAR14"/>
    <property type="match status" value="1"/>
</dbReference>
<dbReference type="PANTHER" id="PTHR15225">
    <property type="entry name" value="INTERFERON-INDUCED PROTEIN 35/NMI N-MYC/STAT INTERACTING PROTEIN"/>
    <property type="match status" value="1"/>
</dbReference>
<gene>
    <name evidence="4" type="ORF">MATL_G00046000</name>
</gene>
<evidence type="ECO:0000313" key="4">
    <source>
        <dbReference type="EMBL" id="KAG7484123.1"/>
    </source>
</evidence>
<feature type="domain" description="PARP14 second RRM" evidence="3">
    <location>
        <begin position="137"/>
        <end position="213"/>
    </location>
</feature>
<dbReference type="EMBL" id="JAFDVH010000003">
    <property type="protein sequence ID" value="KAG7484123.1"/>
    <property type="molecule type" value="Genomic_DNA"/>
</dbReference>
<dbReference type="InterPro" id="IPR057050">
    <property type="entry name" value="RRM_PARP14_2"/>
</dbReference>
<organism evidence="4 5">
    <name type="scientific">Megalops atlanticus</name>
    <name type="common">Tarpon</name>
    <name type="synonym">Clupea gigantea</name>
    <dbReference type="NCBI Taxonomy" id="7932"/>
    <lineage>
        <taxon>Eukaryota</taxon>
        <taxon>Metazoa</taxon>
        <taxon>Chordata</taxon>
        <taxon>Craniata</taxon>
        <taxon>Vertebrata</taxon>
        <taxon>Euteleostomi</taxon>
        <taxon>Actinopterygii</taxon>
        <taxon>Neopterygii</taxon>
        <taxon>Teleostei</taxon>
        <taxon>Elopiformes</taxon>
        <taxon>Megalopidae</taxon>
        <taxon>Megalops</taxon>
    </lineage>
</organism>
<protein>
    <recommendedName>
        <fullName evidence="6">RRM domain-containing protein</fullName>
    </recommendedName>
</protein>
<dbReference type="InterPro" id="IPR057051">
    <property type="entry name" value="PARP14_RPM_1"/>
</dbReference>
<dbReference type="Gene3D" id="3.30.70.330">
    <property type="match status" value="2"/>
</dbReference>
<keyword evidence="5" id="KW-1185">Reference proteome</keyword>
<evidence type="ECO:0000256" key="1">
    <source>
        <dbReference type="SAM" id="MobiDB-lite"/>
    </source>
</evidence>
<comment type="caution">
    <text evidence="4">The sequence shown here is derived from an EMBL/GenBank/DDBJ whole genome shotgun (WGS) entry which is preliminary data.</text>
</comment>
<dbReference type="Pfam" id="PF23245">
    <property type="entry name" value="RRM_PARP14_2"/>
    <property type="match status" value="1"/>
</dbReference>
<evidence type="ECO:0008006" key="6">
    <source>
        <dbReference type="Google" id="ProtNLM"/>
    </source>
</evidence>
<evidence type="ECO:0000259" key="3">
    <source>
        <dbReference type="Pfam" id="PF23245"/>
    </source>
</evidence>
<name>A0A9D3Q9K8_MEGAT</name>